<dbReference type="AlphaFoldDB" id="A0AA40C325"/>
<protein>
    <submittedName>
        <fullName evidence="2">Uncharacterized protein</fullName>
    </submittedName>
</protein>
<name>A0AA40C325_9PEZI</name>
<proteinExistence type="predicted"/>
<gene>
    <name evidence="2" type="ORF">B0T14DRAFT_169696</name>
</gene>
<feature type="region of interest" description="Disordered" evidence="1">
    <location>
        <begin position="1"/>
        <end position="49"/>
    </location>
</feature>
<dbReference type="EMBL" id="JAULSU010000003">
    <property type="protein sequence ID" value="KAK0623242.1"/>
    <property type="molecule type" value="Genomic_DNA"/>
</dbReference>
<sequence length="205" mass="22611">MSRRLPAGRGEVPPRNRREGGAPQSRRSFGRRLFPQETAPNLWPGRQCNSKLGTQSRSPIILKSSQRPPAALLVSVATKADLRGAIALCVSPAPIVASTIEGRAISCQISSNIRHCHHAFLFAAAIDQDRETQDCILLIPTTCFSSTWRPTLTEMDLNFRRAIFQPWYYSGPGHAISSHHQVSLLPVCWTPRTLAKKNPPPPAAF</sequence>
<reference evidence="2" key="1">
    <citation type="submission" date="2023-06" db="EMBL/GenBank/DDBJ databases">
        <title>Genome-scale phylogeny and comparative genomics of the fungal order Sordariales.</title>
        <authorList>
            <consortium name="Lawrence Berkeley National Laboratory"/>
            <person name="Hensen N."/>
            <person name="Bonometti L."/>
            <person name="Westerberg I."/>
            <person name="Brannstrom I.O."/>
            <person name="Guillou S."/>
            <person name="Cros-Aarteil S."/>
            <person name="Calhoun S."/>
            <person name="Haridas S."/>
            <person name="Kuo A."/>
            <person name="Mondo S."/>
            <person name="Pangilinan J."/>
            <person name="Riley R."/>
            <person name="Labutti K."/>
            <person name="Andreopoulos B."/>
            <person name="Lipzen A."/>
            <person name="Chen C."/>
            <person name="Yanf M."/>
            <person name="Daum C."/>
            <person name="Ng V."/>
            <person name="Clum A."/>
            <person name="Steindorff A."/>
            <person name="Ohm R."/>
            <person name="Martin F."/>
            <person name="Silar P."/>
            <person name="Natvig D."/>
            <person name="Lalanne C."/>
            <person name="Gautier V."/>
            <person name="Ament-Velasquez S.L."/>
            <person name="Kruys A."/>
            <person name="Hutchinson M.I."/>
            <person name="Powell A.J."/>
            <person name="Barry K."/>
            <person name="Miller A.N."/>
            <person name="Grigoriev I.V."/>
            <person name="Debuchy R."/>
            <person name="Gladieux P."/>
            <person name="Thoren M.H."/>
            <person name="Johannesson H."/>
        </authorList>
    </citation>
    <scope>NUCLEOTIDE SEQUENCE</scope>
    <source>
        <strain evidence="2">CBS 606.72</strain>
    </source>
</reference>
<comment type="caution">
    <text evidence="2">The sequence shown here is derived from an EMBL/GenBank/DDBJ whole genome shotgun (WGS) entry which is preliminary data.</text>
</comment>
<dbReference type="Proteomes" id="UP001175000">
    <property type="component" value="Unassembled WGS sequence"/>
</dbReference>
<evidence type="ECO:0000256" key="1">
    <source>
        <dbReference type="SAM" id="MobiDB-lite"/>
    </source>
</evidence>
<accession>A0AA40C325</accession>
<evidence type="ECO:0000313" key="3">
    <source>
        <dbReference type="Proteomes" id="UP001175000"/>
    </source>
</evidence>
<keyword evidence="3" id="KW-1185">Reference proteome</keyword>
<evidence type="ECO:0000313" key="2">
    <source>
        <dbReference type="EMBL" id="KAK0623242.1"/>
    </source>
</evidence>
<organism evidence="2 3">
    <name type="scientific">Immersiella caudata</name>
    <dbReference type="NCBI Taxonomy" id="314043"/>
    <lineage>
        <taxon>Eukaryota</taxon>
        <taxon>Fungi</taxon>
        <taxon>Dikarya</taxon>
        <taxon>Ascomycota</taxon>
        <taxon>Pezizomycotina</taxon>
        <taxon>Sordariomycetes</taxon>
        <taxon>Sordariomycetidae</taxon>
        <taxon>Sordariales</taxon>
        <taxon>Lasiosphaeriaceae</taxon>
        <taxon>Immersiella</taxon>
    </lineage>
</organism>